<proteinExistence type="predicted"/>
<evidence type="ECO:0008006" key="4">
    <source>
        <dbReference type="Google" id="ProtNLM"/>
    </source>
</evidence>
<dbReference type="InterPro" id="IPR004805">
    <property type="entry name" value="DnaE2/DnaE/PolC"/>
</dbReference>
<name>A0A7V3E686_9BACT</name>
<dbReference type="PANTHER" id="PTHR32294">
    <property type="entry name" value="DNA POLYMERASE III SUBUNIT ALPHA"/>
    <property type="match status" value="1"/>
</dbReference>
<comment type="caution">
    <text evidence="3">The sequence shown here is derived from an EMBL/GenBank/DDBJ whole genome shotgun (WGS) entry which is preliminary data.</text>
</comment>
<evidence type="ECO:0000313" key="3">
    <source>
        <dbReference type="EMBL" id="HFI90740.1"/>
    </source>
</evidence>
<protein>
    <recommendedName>
        <fullName evidence="4">DNA polymerase III subunit alpha</fullName>
    </recommendedName>
</protein>
<dbReference type="CDD" id="cd04485">
    <property type="entry name" value="DnaE_OBF"/>
    <property type="match status" value="1"/>
</dbReference>
<dbReference type="InterPro" id="IPR040982">
    <property type="entry name" value="DNA_pol3_finger"/>
</dbReference>
<dbReference type="AlphaFoldDB" id="A0A7V3E686"/>
<dbReference type="PANTHER" id="PTHR32294:SF0">
    <property type="entry name" value="DNA POLYMERASE III SUBUNIT ALPHA"/>
    <property type="match status" value="1"/>
</dbReference>
<dbReference type="InterPro" id="IPR029460">
    <property type="entry name" value="DNAPol_HHH"/>
</dbReference>
<dbReference type="GO" id="GO:0006260">
    <property type="term" value="P:DNA replication"/>
    <property type="evidence" value="ECO:0007669"/>
    <property type="project" value="InterPro"/>
</dbReference>
<dbReference type="Gene3D" id="1.10.150.870">
    <property type="match status" value="1"/>
</dbReference>
<feature type="domain" description="DNA polymerase III alpha subunit finger" evidence="2">
    <location>
        <begin position="42"/>
        <end position="194"/>
    </location>
</feature>
<dbReference type="Pfam" id="PF14579">
    <property type="entry name" value="HHH_6"/>
    <property type="match status" value="1"/>
</dbReference>
<dbReference type="GO" id="GO:0008408">
    <property type="term" value="F:3'-5' exonuclease activity"/>
    <property type="evidence" value="ECO:0007669"/>
    <property type="project" value="InterPro"/>
</dbReference>
<sequence length="562" mass="64512">MNTILFKMTEHSGLTYKPPKEWLNGVNVKTIYPPIPRKTGGVDFDIYDFEMLFNDKPTIDLIRSGKTIGCFYIESPGMRSLLRRLDVHTFEMLTAASSIIRPGVAESGMMQEFIARHKDPSRRKYFIPEMGELLAETYGIMIYQEDVIKVAHFIAGLSFEEADLLRRAMSGKMRSHDAMKKIEGNFFASCKRKGYTDTQTKELWRQIESFAGYSFCKAHSASFALLSYQVAFLKAHYPAEFLAAVLSNGGGFYSPAVYIWEAVRCGLKVKLPSINHSMYEYTGSGNEIRIGLMAIKNLSTKTIHKIVEERKLHGEYKSLADFLVRTKTGFEESSILIKCGAMGCLKKTRPTLLRLLDIYVHKRKLLEENYNDLFVSESFALENEVDTQQNFPLEEICRQEYEAFGYMITRHPLHFYKKYIDDKSVTKAVEMPQKKGKYVKMIGWYMTSKRIKTRSGEIMKFLSLEDLTGTFEAVIFPKVYHQYAELTSSMGPYVVEGIIDENDHTNLIAKKLSVLSLQTVKSDFEKDSVENTYLGDVEKISEEDFRLAEKLNQEKLRRAYLG</sequence>
<dbReference type="Pfam" id="PF17657">
    <property type="entry name" value="DNA_pol3_finger"/>
    <property type="match status" value="1"/>
</dbReference>
<accession>A0A7V3E686</accession>
<organism evidence="3">
    <name type="scientific">Ignavibacterium album</name>
    <dbReference type="NCBI Taxonomy" id="591197"/>
    <lineage>
        <taxon>Bacteria</taxon>
        <taxon>Pseudomonadati</taxon>
        <taxon>Ignavibacteriota</taxon>
        <taxon>Ignavibacteria</taxon>
        <taxon>Ignavibacteriales</taxon>
        <taxon>Ignavibacteriaceae</taxon>
        <taxon>Ignavibacterium</taxon>
    </lineage>
</organism>
<evidence type="ECO:0000259" key="1">
    <source>
        <dbReference type="Pfam" id="PF14579"/>
    </source>
</evidence>
<gene>
    <name evidence="3" type="ORF">ENS31_04300</name>
</gene>
<evidence type="ECO:0000259" key="2">
    <source>
        <dbReference type="Pfam" id="PF17657"/>
    </source>
</evidence>
<dbReference type="EMBL" id="DSUJ01000008">
    <property type="protein sequence ID" value="HFI90740.1"/>
    <property type="molecule type" value="Genomic_DNA"/>
</dbReference>
<reference evidence="3" key="1">
    <citation type="journal article" date="2020" name="mSystems">
        <title>Genome- and Community-Level Interaction Insights into Carbon Utilization and Element Cycling Functions of Hydrothermarchaeota in Hydrothermal Sediment.</title>
        <authorList>
            <person name="Zhou Z."/>
            <person name="Liu Y."/>
            <person name="Xu W."/>
            <person name="Pan J."/>
            <person name="Luo Z.H."/>
            <person name="Li M."/>
        </authorList>
    </citation>
    <scope>NUCLEOTIDE SEQUENCE [LARGE SCALE GENOMIC DNA]</scope>
    <source>
        <strain evidence="3">SpSt-479</strain>
    </source>
</reference>
<feature type="domain" description="DNA polymerase helix-hairpin-helix motif" evidence="1">
    <location>
        <begin position="266"/>
        <end position="351"/>
    </location>
</feature>